<dbReference type="InterPro" id="IPR049712">
    <property type="entry name" value="Poly_export"/>
</dbReference>
<proteinExistence type="inferred from homology"/>
<comment type="similarity">
    <text evidence="2">Belongs to the BexD/CtrA/VexA family.</text>
</comment>
<dbReference type="Pfam" id="PF02563">
    <property type="entry name" value="Poly_export"/>
    <property type="match status" value="1"/>
</dbReference>
<keyword evidence="6" id="KW-0812">Transmembrane</keyword>
<evidence type="ECO:0000256" key="11">
    <source>
        <dbReference type="ARBA" id="ARBA00023136"/>
    </source>
</evidence>
<evidence type="ECO:0000313" key="18">
    <source>
        <dbReference type="Proteomes" id="UP000669605"/>
    </source>
</evidence>
<feature type="domain" description="Polysaccharide export protein N-terminal" evidence="15">
    <location>
        <begin position="77"/>
        <end position="167"/>
    </location>
</feature>
<keyword evidence="9" id="KW-0406">Ion transport</keyword>
<dbReference type="Proteomes" id="UP000669605">
    <property type="component" value="Unassembled WGS sequence"/>
</dbReference>
<gene>
    <name evidence="17" type="ORF">GV368_10685</name>
</gene>
<evidence type="ECO:0000313" key="17">
    <source>
        <dbReference type="EMBL" id="NMH17541.1"/>
    </source>
</evidence>
<evidence type="ECO:0000256" key="6">
    <source>
        <dbReference type="ARBA" id="ARBA00022692"/>
    </source>
</evidence>
<evidence type="ECO:0000256" key="9">
    <source>
        <dbReference type="ARBA" id="ARBA00023065"/>
    </source>
</evidence>
<dbReference type="RefSeq" id="WP_169116511.1">
    <property type="nucleotide sequence ID" value="NZ_JAAAUB010000026.1"/>
</dbReference>
<evidence type="ECO:0000256" key="13">
    <source>
        <dbReference type="ARBA" id="ARBA00023237"/>
    </source>
</evidence>
<evidence type="ECO:0000256" key="2">
    <source>
        <dbReference type="ARBA" id="ARBA00009450"/>
    </source>
</evidence>
<feature type="domain" description="SLBB" evidence="16">
    <location>
        <begin position="174"/>
        <end position="248"/>
    </location>
</feature>
<evidence type="ECO:0000256" key="14">
    <source>
        <dbReference type="ARBA" id="ARBA00023288"/>
    </source>
</evidence>
<dbReference type="InterPro" id="IPR054765">
    <property type="entry name" value="SLBB_dom"/>
</dbReference>
<organism evidence="17 18">
    <name type="scientific">Tepidiphilus baoligensis</name>
    <dbReference type="NCBI Taxonomy" id="2698687"/>
    <lineage>
        <taxon>Bacteria</taxon>
        <taxon>Pseudomonadati</taxon>
        <taxon>Pseudomonadota</taxon>
        <taxon>Hydrogenophilia</taxon>
        <taxon>Hydrogenophilales</taxon>
        <taxon>Hydrogenophilaceae</taxon>
        <taxon>Tepidiphilus</taxon>
    </lineage>
</organism>
<evidence type="ECO:0000256" key="3">
    <source>
        <dbReference type="ARBA" id="ARBA00022448"/>
    </source>
</evidence>
<evidence type="ECO:0000256" key="7">
    <source>
        <dbReference type="ARBA" id="ARBA00022729"/>
    </source>
</evidence>
<keyword evidence="13" id="KW-0998">Cell outer membrane</keyword>
<keyword evidence="10" id="KW-0626">Porin</keyword>
<dbReference type="Gene3D" id="3.10.560.10">
    <property type="entry name" value="Outer membrane lipoprotein wza domain like"/>
    <property type="match status" value="2"/>
</dbReference>
<evidence type="ECO:0000256" key="5">
    <source>
        <dbReference type="ARBA" id="ARBA00022597"/>
    </source>
</evidence>
<comment type="caution">
    <text evidence="17">The sequence shown here is derived from an EMBL/GenBank/DDBJ whole genome shotgun (WGS) entry which is preliminary data.</text>
</comment>
<keyword evidence="4" id="KW-1134">Transmembrane beta strand</keyword>
<evidence type="ECO:0000259" key="15">
    <source>
        <dbReference type="Pfam" id="PF02563"/>
    </source>
</evidence>
<dbReference type="InterPro" id="IPR003715">
    <property type="entry name" value="Poly_export_N"/>
</dbReference>
<protein>
    <submittedName>
        <fullName evidence="17">Capsular biosynthesis protein</fullName>
    </submittedName>
</protein>
<dbReference type="EMBL" id="JAAAUB010000026">
    <property type="protein sequence ID" value="NMH17541.1"/>
    <property type="molecule type" value="Genomic_DNA"/>
</dbReference>
<name>A0ABX1QNN3_9PROT</name>
<evidence type="ECO:0000256" key="12">
    <source>
        <dbReference type="ARBA" id="ARBA00023139"/>
    </source>
</evidence>
<keyword evidence="3" id="KW-0813">Transport</keyword>
<evidence type="ECO:0000259" key="16">
    <source>
        <dbReference type="Pfam" id="PF22461"/>
    </source>
</evidence>
<keyword evidence="5" id="KW-0762">Sugar transport</keyword>
<evidence type="ECO:0000256" key="1">
    <source>
        <dbReference type="ARBA" id="ARBA00004571"/>
    </source>
</evidence>
<evidence type="ECO:0000256" key="4">
    <source>
        <dbReference type="ARBA" id="ARBA00022452"/>
    </source>
</evidence>
<dbReference type="PANTHER" id="PTHR33619:SF3">
    <property type="entry name" value="POLYSACCHARIDE EXPORT PROTEIN GFCE-RELATED"/>
    <property type="match status" value="1"/>
</dbReference>
<keyword evidence="14" id="KW-0449">Lipoprotein</keyword>
<dbReference type="PROSITE" id="PS51257">
    <property type="entry name" value="PROKAR_LIPOPROTEIN"/>
    <property type="match status" value="1"/>
</dbReference>
<dbReference type="PANTHER" id="PTHR33619">
    <property type="entry name" value="POLYSACCHARIDE EXPORT PROTEIN GFCE-RELATED"/>
    <property type="match status" value="1"/>
</dbReference>
<keyword evidence="18" id="KW-1185">Reference proteome</keyword>
<accession>A0ABX1QNN3</accession>
<keyword evidence="7" id="KW-0732">Signal</keyword>
<evidence type="ECO:0000256" key="8">
    <source>
        <dbReference type="ARBA" id="ARBA00023047"/>
    </source>
</evidence>
<keyword evidence="11" id="KW-0472">Membrane</keyword>
<feature type="domain" description="SLBB" evidence="16">
    <location>
        <begin position="254"/>
        <end position="340"/>
    </location>
</feature>
<dbReference type="Pfam" id="PF22461">
    <property type="entry name" value="SLBB_2"/>
    <property type="match status" value="2"/>
</dbReference>
<keyword evidence="8" id="KW-0625">Polysaccharide transport</keyword>
<keyword evidence="12" id="KW-0564">Palmitate</keyword>
<comment type="subcellular location">
    <subcellularLocation>
        <location evidence="1">Cell outer membrane</location>
        <topology evidence="1">Multi-pass membrane protein</topology>
    </subcellularLocation>
</comment>
<sequence length="370" mass="40188">MAGSRTQPQWQRFCFFWPLLLVGWLGGCALAPGLVMEPGSEEQGDVAFIPITDRLVYALSEEEKHKPSVPQELLEENGHPYRIGVNDSLMVTFWGVPEMMPNLPTVQVGGQDISQPVGTQVVQADGTIFVPYVGAIAVAGLTEGEARDKITAALKPILQSPQVDVSVVKFDSRHVTITGALAKPGRVALTRKPLTLAEAFGAAGGLTPQADASRVSLVRGDRIYQIDLDALQPLAGRVLLRDGDRVHVPTTEDKKIFVMGEVSKPTVIRYGRKSISLMEALGEANGVRQETASGREIYVIRAFDSHMQTARVVYRLEAASASKLALAGSFPLEPQDIVFVGPAQITRWNRLVSSFFPSLLFLTTADDLQN</sequence>
<evidence type="ECO:0000256" key="10">
    <source>
        <dbReference type="ARBA" id="ARBA00023114"/>
    </source>
</evidence>
<dbReference type="Gene3D" id="3.30.1950.10">
    <property type="entry name" value="wza like domain"/>
    <property type="match status" value="1"/>
</dbReference>
<reference evidence="17 18" key="1">
    <citation type="journal article" date="2020" name="Curr. Microbiol.">
        <title>Tepidiphilus baoligensis sp. nov., a Novel Bacterium of the Family Hydrogenophilaceae Isolated from an Oil Reservoir.</title>
        <authorList>
            <person name="Zhang X."/>
            <person name="Wang G."/>
            <person name="Ma X."/>
            <person name="Yu J."/>
            <person name="You J."/>
            <person name="Xue Y."/>
            <person name="Ma Y."/>
        </authorList>
    </citation>
    <scope>NUCLEOTIDE SEQUENCE [LARGE SCALE GENOMIC DNA]</scope>
    <source>
        <strain evidence="17 18">B18-69</strain>
    </source>
</reference>